<dbReference type="EMBL" id="ML992126">
    <property type="protein sequence ID" value="KAF2228366.1"/>
    <property type="molecule type" value="Genomic_DNA"/>
</dbReference>
<sequence>MSGSIHSVSPNRYWLPVSTLHNAKLTNETSHPEGFTTATLSTPTSHISNILSLPSGPLAHLIRIPFNSPGLTWFEEDQAITVHPKDPYKRVDILPASRHIEIALEGTVLASSRNVLHLFETGLPTRRYLPMTSVADWKLLRESATRSRCPYKGEARYFDVLLPGGKEVRDVVWWYEHPTSESVAIAGRMCWYDERVDVWVDGVKQERPVTKFGGQKAKEEAKGGEAGKEG</sequence>
<evidence type="ECO:0000256" key="1">
    <source>
        <dbReference type="SAM" id="MobiDB-lite"/>
    </source>
</evidence>
<dbReference type="InterPro" id="IPR038694">
    <property type="entry name" value="DUF427_sf"/>
</dbReference>
<proteinExistence type="predicted"/>
<feature type="region of interest" description="Disordered" evidence="1">
    <location>
        <begin position="211"/>
        <end position="230"/>
    </location>
</feature>
<dbReference type="Gene3D" id="2.170.150.40">
    <property type="entry name" value="Domain of unknown function (DUF427)"/>
    <property type="match status" value="1"/>
</dbReference>
<reference evidence="3" key="1">
    <citation type="journal article" date="2020" name="Stud. Mycol.">
        <title>101 Dothideomycetes genomes: a test case for predicting lifestyles and emergence of pathogens.</title>
        <authorList>
            <person name="Haridas S."/>
            <person name="Albert R."/>
            <person name="Binder M."/>
            <person name="Bloem J."/>
            <person name="Labutti K."/>
            <person name="Salamov A."/>
            <person name="Andreopoulos B."/>
            <person name="Baker S."/>
            <person name="Barry K."/>
            <person name="Bills G."/>
            <person name="Bluhm B."/>
            <person name="Cannon C."/>
            <person name="Castanera R."/>
            <person name="Culley D."/>
            <person name="Daum C."/>
            <person name="Ezra D."/>
            <person name="Gonzalez J."/>
            <person name="Henrissat B."/>
            <person name="Kuo A."/>
            <person name="Liang C."/>
            <person name="Lipzen A."/>
            <person name="Lutzoni F."/>
            <person name="Magnuson J."/>
            <person name="Mondo S."/>
            <person name="Nolan M."/>
            <person name="Ohm R."/>
            <person name="Pangilinan J."/>
            <person name="Park H.-J."/>
            <person name="Ramirez L."/>
            <person name="Alfaro M."/>
            <person name="Sun H."/>
            <person name="Tritt A."/>
            <person name="Yoshinaga Y."/>
            <person name="Zwiers L.-H."/>
            <person name="Turgeon B."/>
            <person name="Goodwin S."/>
            <person name="Spatafora J."/>
            <person name="Crous P."/>
            <person name="Grigoriev I."/>
        </authorList>
    </citation>
    <scope>NUCLEOTIDE SEQUENCE</scope>
    <source>
        <strain evidence="3">Tuck. ex Michener</strain>
    </source>
</reference>
<feature type="compositionally biased region" description="Basic and acidic residues" evidence="1">
    <location>
        <begin position="216"/>
        <end position="230"/>
    </location>
</feature>
<dbReference type="PANTHER" id="PTHR34310">
    <property type="entry name" value="DUF427 DOMAIN PROTEIN (AFU_ORTHOLOGUE AFUA_3G02220)"/>
    <property type="match status" value="1"/>
</dbReference>
<dbReference type="InterPro" id="IPR007361">
    <property type="entry name" value="DUF427"/>
</dbReference>
<organism evidence="3 4">
    <name type="scientific">Viridothelium virens</name>
    <name type="common">Speckled blister lichen</name>
    <name type="synonym">Trypethelium virens</name>
    <dbReference type="NCBI Taxonomy" id="1048519"/>
    <lineage>
        <taxon>Eukaryota</taxon>
        <taxon>Fungi</taxon>
        <taxon>Dikarya</taxon>
        <taxon>Ascomycota</taxon>
        <taxon>Pezizomycotina</taxon>
        <taxon>Dothideomycetes</taxon>
        <taxon>Dothideomycetes incertae sedis</taxon>
        <taxon>Trypetheliales</taxon>
        <taxon>Trypetheliaceae</taxon>
        <taxon>Viridothelium</taxon>
    </lineage>
</organism>
<dbReference type="PANTHER" id="PTHR34310:SF9">
    <property type="entry name" value="BLR5716 PROTEIN"/>
    <property type="match status" value="1"/>
</dbReference>
<dbReference type="OrthoDB" id="18996at2759"/>
<accession>A0A6A6GRH9</accession>
<feature type="non-terminal residue" evidence="3">
    <location>
        <position position="230"/>
    </location>
</feature>
<feature type="domain" description="DUF427" evidence="2">
    <location>
        <begin position="101"/>
        <end position="193"/>
    </location>
</feature>
<dbReference type="AlphaFoldDB" id="A0A6A6GRH9"/>
<dbReference type="Proteomes" id="UP000800092">
    <property type="component" value="Unassembled WGS sequence"/>
</dbReference>
<keyword evidence="4" id="KW-1185">Reference proteome</keyword>
<dbReference type="Pfam" id="PF04248">
    <property type="entry name" value="NTP_transf_9"/>
    <property type="match status" value="1"/>
</dbReference>
<gene>
    <name evidence="3" type="ORF">EV356DRAFT_503482</name>
</gene>
<protein>
    <submittedName>
        <fullName evidence="3">DUF427-domain-containing protein</fullName>
    </submittedName>
</protein>
<evidence type="ECO:0000259" key="2">
    <source>
        <dbReference type="Pfam" id="PF04248"/>
    </source>
</evidence>
<evidence type="ECO:0000313" key="4">
    <source>
        <dbReference type="Proteomes" id="UP000800092"/>
    </source>
</evidence>
<name>A0A6A6GRH9_VIRVR</name>
<evidence type="ECO:0000313" key="3">
    <source>
        <dbReference type="EMBL" id="KAF2228366.1"/>
    </source>
</evidence>